<feature type="domain" description="CCHC-type" evidence="3">
    <location>
        <begin position="392"/>
        <end position="407"/>
    </location>
</feature>
<dbReference type="Pfam" id="PF20846">
    <property type="entry name" value="PNMA_N"/>
    <property type="match status" value="1"/>
</dbReference>
<accession>A0A3P9CC35</accession>
<dbReference type="InterPro" id="IPR048271">
    <property type="entry name" value="PNMA_N"/>
</dbReference>
<dbReference type="Ensembl" id="ENSMZET00005020079.1">
    <property type="protein sequence ID" value="ENSMZEP00005019451.1"/>
    <property type="gene ID" value="ENSMZEG00005014604.1"/>
</dbReference>
<evidence type="ECO:0000313" key="4">
    <source>
        <dbReference type="Ensembl" id="ENSMZEP00005019451.1"/>
    </source>
</evidence>
<keyword evidence="2" id="KW-0175">Coiled coil</keyword>
<sequence>MPVTLFLKRWCRGEGLEEAKAFLVLVPEEVEIAQIEETLETIKCLGRVRVRGRLFHTPLSCLMVLCECKQSIPKDNAPKEVLDQHSGERWPIVTLNECAARDDFAVKLKSLLDTEGRTMEDIQSLFRSFAPPQRSSDPSINSTESVLQAVGDFLEKARKPQAEGGYRRLRLFSGNLPVPPSEDPFDHWLEQAWLMVEESDCTDKEKRRRLMESLKGPALEIAKSVRESDPEAGPVEYLEALESAFGSAESGDDLYFAFRLMQQQSSEKLSDFLRRLERALSKVVQRGGFPASSKDKARLEQLLRGAVVSDLMLINLRLRERKSKPPTFLQLLSEIRTEEEFETKPLGTDNTEIQSLKAEVKELKAKLATSVEANSKTRTPYQNRTPLDEQFCYRCGEKGHFVAKCQNPEKQSKVIRKLIQTVKTLKESSSTSTSNAPDTDCHVKQAREEVVRELHGASGEVSLFFYVLRVSVF</sequence>
<reference evidence="4" key="3">
    <citation type="submission" date="2025-09" db="UniProtKB">
        <authorList>
            <consortium name="Ensembl"/>
        </authorList>
    </citation>
    <scope>IDENTIFICATION</scope>
</reference>
<dbReference type="AlphaFoldDB" id="A0A3P9CC35"/>
<dbReference type="SUPFAM" id="SSF57756">
    <property type="entry name" value="Retrovirus zinc finger-like domains"/>
    <property type="match status" value="1"/>
</dbReference>
<dbReference type="PANTHER" id="PTHR23095">
    <property type="entry name" value="PARANEOPLASTIC ANTIGEN"/>
    <property type="match status" value="1"/>
</dbReference>
<feature type="coiled-coil region" evidence="2">
    <location>
        <begin position="346"/>
        <end position="373"/>
    </location>
</feature>
<dbReference type="GO" id="GO:0003676">
    <property type="term" value="F:nucleic acid binding"/>
    <property type="evidence" value="ECO:0007669"/>
    <property type="project" value="InterPro"/>
</dbReference>
<dbReference type="Pfam" id="PF14893">
    <property type="entry name" value="PNMA"/>
    <property type="match status" value="1"/>
</dbReference>
<dbReference type="GO" id="GO:0008270">
    <property type="term" value="F:zinc ion binding"/>
    <property type="evidence" value="ECO:0007669"/>
    <property type="project" value="UniProtKB-KW"/>
</dbReference>
<keyword evidence="5" id="KW-1185">Reference proteome</keyword>
<organism evidence="4 5">
    <name type="scientific">Maylandia zebra</name>
    <name type="common">zebra mbuna</name>
    <dbReference type="NCBI Taxonomy" id="106582"/>
    <lineage>
        <taxon>Eukaryota</taxon>
        <taxon>Metazoa</taxon>
        <taxon>Chordata</taxon>
        <taxon>Craniata</taxon>
        <taxon>Vertebrata</taxon>
        <taxon>Euteleostomi</taxon>
        <taxon>Actinopterygii</taxon>
        <taxon>Neopterygii</taxon>
        <taxon>Teleostei</taxon>
        <taxon>Neoteleostei</taxon>
        <taxon>Acanthomorphata</taxon>
        <taxon>Ovalentaria</taxon>
        <taxon>Cichlomorphae</taxon>
        <taxon>Cichliformes</taxon>
        <taxon>Cichlidae</taxon>
        <taxon>African cichlids</taxon>
        <taxon>Pseudocrenilabrinae</taxon>
        <taxon>Haplochromini</taxon>
        <taxon>Maylandia</taxon>
        <taxon>Maylandia zebra complex</taxon>
    </lineage>
</organism>
<evidence type="ECO:0000313" key="5">
    <source>
        <dbReference type="Proteomes" id="UP000265160"/>
    </source>
</evidence>
<protein>
    <recommendedName>
        <fullName evidence="3">CCHC-type domain-containing protein</fullName>
    </recommendedName>
</protein>
<reference evidence="4 5" key="1">
    <citation type="journal article" date="2014" name="Nature">
        <title>The genomic substrate for adaptive radiation in African cichlid fish.</title>
        <authorList>
            <person name="Brawand D."/>
            <person name="Wagner C.E."/>
            <person name="Li Y.I."/>
            <person name="Malinsky M."/>
            <person name="Keller I."/>
            <person name="Fan S."/>
            <person name="Simakov O."/>
            <person name="Ng A.Y."/>
            <person name="Lim Z.W."/>
            <person name="Bezault E."/>
            <person name="Turner-Maier J."/>
            <person name="Johnson J."/>
            <person name="Alcazar R."/>
            <person name="Noh H.J."/>
            <person name="Russell P."/>
            <person name="Aken B."/>
            <person name="Alfoldi J."/>
            <person name="Amemiya C."/>
            <person name="Azzouzi N."/>
            <person name="Baroiller J.F."/>
            <person name="Barloy-Hubler F."/>
            <person name="Berlin A."/>
            <person name="Bloomquist R."/>
            <person name="Carleton K.L."/>
            <person name="Conte M.A."/>
            <person name="D'Cotta H."/>
            <person name="Eshel O."/>
            <person name="Gaffney L."/>
            <person name="Galibert F."/>
            <person name="Gante H.F."/>
            <person name="Gnerre S."/>
            <person name="Greuter L."/>
            <person name="Guyon R."/>
            <person name="Haddad N.S."/>
            <person name="Haerty W."/>
            <person name="Harris R.M."/>
            <person name="Hofmann H.A."/>
            <person name="Hourlier T."/>
            <person name="Hulata G."/>
            <person name="Jaffe D.B."/>
            <person name="Lara M."/>
            <person name="Lee A.P."/>
            <person name="MacCallum I."/>
            <person name="Mwaiko S."/>
            <person name="Nikaido M."/>
            <person name="Nishihara H."/>
            <person name="Ozouf-Costaz C."/>
            <person name="Penman D.J."/>
            <person name="Przybylski D."/>
            <person name="Rakotomanga M."/>
            <person name="Renn S.C.P."/>
            <person name="Ribeiro F.J."/>
            <person name="Ron M."/>
            <person name="Salzburger W."/>
            <person name="Sanchez-Pulido L."/>
            <person name="Santos M.E."/>
            <person name="Searle S."/>
            <person name="Sharpe T."/>
            <person name="Swofford R."/>
            <person name="Tan F.J."/>
            <person name="Williams L."/>
            <person name="Young S."/>
            <person name="Yin S."/>
            <person name="Okada N."/>
            <person name="Kocher T.D."/>
            <person name="Miska E.A."/>
            <person name="Lander E.S."/>
            <person name="Venkatesh B."/>
            <person name="Fernald R.D."/>
            <person name="Meyer A."/>
            <person name="Ponting C.P."/>
            <person name="Streelman J.T."/>
            <person name="Lindblad-Toh K."/>
            <person name="Seehausen O."/>
            <person name="Di Palma F."/>
        </authorList>
    </citation>
    <scope>NUCLEOTIDE SEQUENCE</scope>
</reference>
<dbReference type="SMART" id="SM00343">
    <property type="entry name" value="ZnF_C2HC"/>
    <property type="match status" value="1"/>
</dbReference>
<dbReference type="PANTHER" id="PTHR23095:SF51">
    <property type="entry name" value="PARANEOPLASTIC ANTIGEN MA1 HOMOLOG-RELATED"/>
    <property type="match status" value="1"/>
</dbReference>
<evidence type="ECO:0000256" key="2">
    <source>
        <dbReference type="SAM" id="Coils"/>
    </source>
</evidence>
<reference evidence="4" key="2">
    <citation type="submission" date="2025-08" db="UniProtKB">
        <authorList>
            <consortium name="Ensembl"/>
        </authorList>
    </citation>
    <scope>IDENTIFICATION</scope>
</reference>
<proteinExistence type="predicted"/>
<dbReference type="Gene3D" id="4.10.60.10">
    <property type="entry name" value="Zinc finger, CCHC-type"/>
    <property type="match status" value="1"/>
</dbReference>
<evidence type="ECO:0000256" key="1">
    <source>
        <dbReference type="PROSITE-ProRule" id="PRU00047"/>
    </source>
</evidence>
<dbReference type="GeneTree" id="ENSGT01030000234522"/>
<dbReference type="InterPro" id="IPR048270">
    <property type="entry name" value="PNMA_C"/>
</dbReference>
<dbReference type="STRING" id="106582.ENSMZEP00005019451"/>
<dbReference type="InterPro" id="IPR026523">
    <property type="entry name" value="PNMA"/>
</dbReference>
<dbReference type="PROSITE" id="PS50158">
    <property type="entry name" value="ZF_CCHC"/>
    <property type="match status" value="1"/>
</dbReference>
<dbReference type="InterPro" id="IPR036875">
    <property type="entry name" value="Znf_CCHC_sf"/>
</dbReference>
<keyword evidence="1" id="KW-0479">Metal-binding</keyword>
<dbReference type="InterPro" id="IPR001878">
    <property type="entry name" value="Znf_CCHC"/>
</dbReference>
<keyword evidence="1" id="KW-0862">Zinc</keyword>
<dbReference type="Proteomes" id="UP000265160">
    <property type="component" value="LG6"/>
</dbReference>
<name>A0A3P9CC35_9CICH</name>
<keyword evidence="1" id="KW-0863">Zinc-finger</keyword>
<evidence type="ECO:0000259" key="3">
    <source>
        <dbReference type="PROSITE" id="PS50158"/>
    </source>
</evidence>